<comment type="caution">
    <text evidence="2">The sequence shown here is derived from an EMBL/GenBank/DDBJ whole genome shotgun (WGS) entry which is preliminary data.</text>
</comment>
<proteinExistence type="predicted"/>
<evidence type="ECO:0000259" key="1">
    <source>
        <dbReference type="PROSITE" id="PS50914"/>
    </source>
</evidence>
<reference evidence="2 3" key="1">
    <citation type="submission" date="2023-07" db="EMBL/GenBank/DDBJ databases">
        <title>Genomic Encyclopedia of Type Strains, Phase IV (KMG-IV): sequencing the most valuable type-strain genomes for metagenomic binning, comparative biology and taxonomic classification.</title>
        <authorList>
            <person name="Goeker M."/>
        </authorList>
    </citation>
    <scope>NUCLEOTIDE SEQUENCE [LARGE SCALE GENOMIC DNA]</scope>
    <source>
        <strain evidence="2 3">DSM 1112</strain>
    </source>
</reference>
<dbReference type="RefSeq" id="WP_307226493.1">
    <property type="nucleotide sequence ID" value="NZ_JAUSVF010000001.1"/>
</dbReference>
<dbReference type="PROSITE" id="PS50914">
    <property type="entry name" value="BON"/>
    <property type="match status" value="1"/>
</dbReference>
<gene>
    <name evidence="2" type="ORF">QO002_000573</name>
</gene>
<keyword evidence="3" id="KW-1185">Reference proteome</keyword>
<evidence type="ECO:0000313" key="2">
    <source>
        <dbReference type="EMBL" id="MDQ0318435.1"/>
    </source>
</evidence>
<organism evidence="2 3">
    <name type="scientific">Pararhizobium capsulatum DSM 1112</name>
    <dbReference type="NCBI Taxonomy" id="1121113"/>
    <lineage>
        <taxon>Bacteria</taxon>
        <taxon>Pseudomonadati</taxon>
        <taxon>Pseudomonadota</taxon>
        <taxon>Alphaproteobacteria</taxon>
        <taxon>Hyphomicrobiales</taxon>
        <taxon>Rhizobiaceae</taxon>
        <taxon>Rhizobium/Agrobacterium group</taxon>
        <taxon>Pararhizobium</taxon>
    </lineage>
</organism>
<dbReference type="Proteomes" id="UP001230207">
    <property type="component" value="Unassembled WGS sequence"/>
</dbReference>
<protein>
    <submittedName>
        <fullName evidence="2">Osmotically-inducible protein OsmY</fullName>
    </submittedName>
</protein>
<dbReference type="EMBL" id="JAUSVF010000001">
    <property type="protein sequence ID" value="MDQ0318435.1"/>
    <property type="molecule type" value="Genomic_DNA"/>
</dbReference>
<accession>A0ABU0BJJ7</accession>
<sequence>MATERSFYAHSDDRADLQDEDLAGKVLRYIRYVTLIDTSDISVMAIGRTIVLSGTASCETEIGCVEEATAAVIGVHLIENQLEVRKHRVHRAKLCSGFA</sequence>
<name>A0ABU0BJJ7_9HYPH</name>
<feature type="domain" description="BON" evidence="1">
    <location>
        <begin position="18"/>
        <end position="86"/>
    </location>
</feature>
<evidence type="ECO:0000313" key="3">
    <source>
        <dbReference type="Proteomes" id="UP001230207"/>
    </source>
</evidence>
<dbReference type="InterPro" id="IPR007055">
    <property type="entry name" value="BON_dom"/>
</dbReference>
<dbReference type="Pfam" id="PF04972">
    <property type="entry name" value="BON"/>
    <property type="match status" value="1"/>
</dbReference>